<accession>B1T0N2</accession>
<proteinExistence type="predicted"/>
<feature type="domain" description="Flagellar motor switch protein FliN-like C-terminal" evidence="1">
    <location>
        <begin position="300"/>
        <end position="369"/>
    </location>
</feature>
<comment type="caution">
    <text evidence="2">The sequence shown here is derived from an EMBL/GenBank/DDBJ whole genome shotgun (WGS) entry which is preliminary data.</text>
</comment>
<dbReference type="PATRIC" id="fig|396597.7.peg.6961"/>
<evidence type="ECO:0000313" key="2">
    <source>
        <dbReference type="EMBL" id="EDT42857.1"/>
    </source>
</evidence>
<sequence>MPSETALRPATSPLVIATAPPLPYVAPCAARIARLIFDARLEALLGRIPDVSDCRMSIGVANHGDESAMPFSDRGQITLVRQTAMLSIEIDLAAYPALSVVARAVDSANAEEHALCEALVCALLAPLTAALKQAGFGDWRIAELARVHEDTRPASSGAPSVVSFSYLLNGERYRAKVALNPPLVSDAEEFLGAHSLGSANPLASISVPGRLCIGAKSFQSAVLRSLVPGDVLLGAIEPAVGEAGTPLCTVAVWGTRGRTQFLASVKFDGQTAVLLKDPFMANEADHPGNDTPDRNDPVAIGALEVPVNFEIDTVALPIDQLAAMRQGYVIELSRTTSDMQVRLTAHSQVIGHGELVSVGDHLGVRILQMAQRDDSGR</sequence>
<dbReference type="AlphaFoldDB" id="B1T0N2"/>
<evidence type="ECO:0000313" key="3">
    <source>
        <dbReference type="Proteomes" id="UP000004814"/>
    </source>
</evidence>
<dbReference type="Gene3D" id="2.30.330.10">
    <property type="entry name" value="SpoA-like"/>
    <property type="match status" value="1"/>
</dbReference>
<dbReference type="InterPro" id="IPR036429">
    <property type="entry name" value="SpoA-like_sf"/>
</dbReference>
<dbReference type="InterPro" id="IPR013385">
    <property type="entry name" value="T3SS_SpaO/YscQ/SpaO"/>
</dbReference>
<reference evidence="2 3" key="1">
    <citation type="submission" date="2008-03" db="EMBL/GenBank/DDBJ databases">
        <title>Sequencing of the draft genome and assembly of Burkholderia ambifaria MEX-5.</title>
        <authorList>
            <consortium name="US DOE Joint Genome Institute (JGI-PGF)"/>
            <person name="Copeland A."/>
            <person name="Lucas S."/>
            <person name="Lapidus A."/>
            <person name="Glavina del Rio T."/>
            <person name="Dalin E."/>
            <person name="Tice H."/>
            <person name="Bruce D."/>
            <person name="Goodwin L."/>
            <person name="Pitluck S."/>
            <person name="Larimer F."/>
            <person name="Land M.L."/>
            <person name="Hauser L."/>
            <person name="Tiedje J."/>
            <person name="Richardson P."/>
        </authorList>
    </citation>
    <scope>NUCLEOTIDE SEQUENCE [LARGE SCALE GENOMIC DNA]</scope>
    <source>
        <strain evidence="2 3">MEX-5</strain>
    </source>
</reference>
<organism evidence="2 3">
    <name type="scientific">Burkholderia ambifaria MEX-5</name>
    <dbReference type="NCBI Taxonomy" id="396597"/>
    <lineage>
        <taxon>Bacteria</taxon>
        <taxon>Pseudomonadati</taxon>
        <taxon>Pseudomonadota</taxon>
        <taxon>Betaproteobacteria</taxon>
        <taxon>Burkholderiales</taxon>
        <taxon>Burkholderiaceae</taxon>
        <taxon>Burkholderia</taxon>
        <taxon>Burkholderia cepacia complex</taxon>
    </lineage>
</organism>
<gene>
    <name evidence="2" type="ORF">BamMEX5DRAFT_1348</name>
</gene>
<dbReference type="SUPFAM" id="SSF101801">
    <property type="entry name" value="Surface presentation of antigens (SPOA)"/>
    <property type="match status" value="1"/>
</dbReference>
<protein>
    <submittedName>
        <fullName evidence="2">Type III secretion system apparatus protein YscQ/HrcQ</fullName>
    </submittedName>
</protein>
<evidence type="ECO:0000259" key="1">
    <source>
        <dbReference type="Pfam" id="PF01052"/>
    </source>
</evidence>
<dbReference type="Pfam" id="PF01052">
    <property type="entry name" value="FliMN_C"/>
    <property type="match status" value="1"/>
</dbReference>
<dbReference type="NCBIfam" id="TIGR02551">
    <property type="entry name" value="SpaO_YscQ"/>
    <property type="match status" value="1"/>
</dbReference>
<dbReference type="InterPro" id="IPR001543">
    <property type="entry name" value="FliN-like_C"/>
</dbReference>
<dbReference type="GO" id="GO:0030254">
    <property type="term" value="P:protein secretion by the type III secretion system"/>
    <property type="evidence" value="ECO:0007669"/>
    <property type="project" value="InterPro"/>
</dbReference>
<name>B1T0N2_9BURK</name>
<dbReference type="Proteomes" id="UP000004814">
    <property type="component" value="Unassembled WGS sequence"/>
</dbReference>
<dbReference type="EMBL" id="ABLK01000027">
    <property type="protein sequence ID" value="EDT42857.1"/>
    <property type="molecule type" value="Genomic_DNA"/>
</dbReference>